<evidence type="ECO:0000256" key="7">
    <source>
        <dbReference type="ARBA" id="ARBA00023125"/>
    </source>
</evidence>
<keyword evidence="16" id="KW-1185">Reference proteome</keyword>
<dbReference type="NCBIfam" id="TIGR00362">
    <property type="entry name" value="DnaA"/>
    <property type="match status" value="1"/>
</dbReference>
<evidence type="ECO:0000256" key="5">
    <source>
        <dbReference type="ARBA" id="ARBA00022840"/>
    </source>
</evidence>
<comment type="domain">
    <text evidence="8">Domain I is involved in oligomerization and binding regulators, domain II is flexibile and of varying length in different bacteria, domain III forms the AAA+ region, while domain IV binds dsDNA.</text>
</comment>
<dbReference type="InterPro" id="IPR038454">
    <property type="entry name" value="DnaA_N_sf"/>
</dbReference>
<keyword evidence="2 8" id="KW-0963">Cytoplasm</keyword>
<dbReference type="InterPro" id="IPR013317">
    <property type="entry name" value="DnaA_dom"/>
</dbReference>
<dbReference type="GO" id="GO:0008289">
    <property type="term" value="F:lipid binding"/>
    <property type="evidence" value="ECO:0007669"/>
    <property type="project" value="UniProtKB-KW"/>
</dbReference>
<evidence type="ECO:0000256" key="11">
    <source>
        <dbReference type="RuleBase" id="RU004227"/>
    </source>
</evidence>
<evidence type="ECO:0000256" key="10">
    <source>
        <dbReference type="RuleBase" id="RU000577"/>
    </source>
</evidence>
<evidence type="ECO:0000256" key="3">
    <source>
        <dbReference type="ARBA" id="ARBA00022705"/>
    </source>
</evidence>
<evidence type="ECO:0000256" key="12">
    <source>
        <dbReference type="SAM" id="MobiDB-lite"/>
    </source>
</evidence>
<protein>
    <recommendedName>
        <fullName evidence="8 9">Chromosomal replication initiator protein DnaA</fullName>
    </recommendedName>
</protein>
<dbReference type="EMBL" id="FOSG01000014">
    <property type="protein sequence ID" value="SFL19989.1"/>
    <property type="molecule type" value="Genomic_DNA"/>
</dbReference>
<proteinExistence type="inferred from homology"/>
<gene>
    <name evidence="8" type="primary">dnaA</name>
    <name evidence="15" type="ORF">SAMN05192584_114148</name>
</gene>
<dbReference type="PANTHER" id="PTHR30050">
    <property type="entry name" value="CHROMOSOMAL REPLICATION INITIATOR PROTEIN DNAA"/>
    <property type="match status" value="1"/>
</dbReference>
<reference evidence="16" key="1">
    <citation type="submission" date="2016-10" db="EMBL/GenBank/DDBJ databases">
        <authorList>
            <person name="Varghese N."/>
            <person name="Submissions S."/>
        </authorList>
    </citation>
    <scope>NUCLEOTIDE SEQUENCE [LARGE SCALE GENOMIC DNA]</scope>
    <source>
        <strain evidence="16">PL19</strain>
    </source>
</reference>
<dbReference type="GO" id="GO:0005524">
    <property type="term" value="F:ATP binding"/>
    <property type="evidence" value="ECO:0007669"/>
    <property type="project" value="UniProtKB-UniRule"/>
</dbReference>
<dbReference type="GO" id="GO:0005737">
    <property type="term" value="C:cytoplasm"/>
    <property type="evidence" value="ECO:0007669"/>
    <property type="project" value="UniProtKB-SubCell"/>
</dbReference>
<dbReference type="PROSITE" id="PS01008">
    <property type="entry name" value="DNAA"/>
    <property type="match status" value="1"/>
</dbReference>
<dbReference type="GO" id="GO:0006275">
    <property type="term" value="P:regulation of DNA replication"/>
    <property type="evidence" value="ECO:0007669"/>
    <property type="project" value="UniProtKB-UniRule"/>
</dbReference>
<feature type="binding site" evidence="8">
    <location>
        <position position="301"/>
    </location>
    <ligand>
        <name>ATP</name>
        <dbReference type="ChEBI" id="CHEBI:30616"/>
    </ligand>
</feature>
<keyword evidence="6 8" id="KW-0446">Lipid-binding</keyword>
<feature type="region of interest" description="Domain III, AAA+ region" evidence="8">
    <location>
        <begin position="255"/>
        <end position="471"/>
    </location>
</feature>
<feature type="binding site" evidence="8">
    <location>
        <position position="299"/>
    </location>
    <ligand>
        <name>ATP</name>
        <dbReference type="ChEBI" id="CHEBI:30616"/>
    </ligand>
</feature>
<feature type="region of interest" description="Domain I, interacts with DnaA modulators" evidence="8">
    <location>
        <begin position="1"/>
        <end position="146"/>
    </location>
</feature>
<dbReference type="FunFam" id="3.40.50.300:FF:000150">
    <property type="entry name" value="Chromosomal replication initiator protein DnaA"/>
    <property type="match status" value="1"/>
</dbReference>
<keyword evidence="7 8" id="KW-0238">DNA-binding</keyword>
<dbReference type="AlphaFoldDB" id="A0A1I4FR66"/>
<dbReference type="InterPro" id="IPR003593">
    <property type="entry name" value="AAA+_ATPase"/>
</dbReference>
<dbReference type="FunFam" id="1.10.1750.10:FF:000002">
    <property type="entry name" value="Chromosomal replication initiator protein DnaA"/>
    <property type="match status" value="1"/>
</dbReference>
<dbReference type="SMART" id="SM00760">
    <property type="entry name" value="Bac_DnaA_C"/>
    <property type="match status" value="1"/>
</dbReference>
<dbReference type="PRINTS" id="PR00051">
    <property type="entry name" value="DNAA"/>
</dbReference>
<feature type="region of interest" description="Disordered" evidence="12">
    <location>
        <begin position="74"/>
        <end position="255"/>
    </location>
</feature>
<dbReference type="GO" id="GO:0006270">
    <property type="term" value="P:DNA replication initiation"/>
    <property type="evidence" value="ECO:0007669"/>
    <property type="project" value="UniProtKB-UniRule"/>
</dbReference>
<evidence type="ECO:0000256" key="1">
    <source>
        <dbReference type="ARBA" id="ARBA00006583"/>
    </source>
</evidence>
<evidence type="ECO:0000256" key="8">
    <source>
        <dbReference type="HAMAP-Rule" id="MF_00377"/>
    </source>
</evidence>
<dbReference type="InterPro" id="IPR018312">
    <property type="entry name" value="Chromosome_initiator_DnaA_CS"/>
</dbReference>
<feature type="compositionally biased region" description="Pro residues" evidence="12">
    <location>
        <begin position="76"/>
        <end position="93"/>
    </location>
</feature>
<dbReference type="InterPro" id="IPR010921">
    <property type="entry name" value="Trp_repressor/repl_initiator"/>
</dbReference>
<name>A0A1I4FR66_9ACTN</name>
<dbReference type="Gene3D" id="1.10.1750.10">
    <property type="match status" value="1"/>
</dbReference>
<evidence type="ECO:0000259" key="13">
    <source>
        <dbReference type="SMART" id="SM00382"/>
    </source>
</evidence>
<feature type="domain" description="AAA+ ATPase" evidence="13">
    <location>
        <begin position="288"/>
        <end position="416"/>
    </location>
</feature>
<dbReference type="Proteomes" id="UP000198928">
    <property type="component" value="Unassembled WGS sequence"/>
</dbReference>
<evidence type="ECO:0000259" key="14">
    <source>
        <dbReference type="SMART" id="SM00760"/>
    </source>
</evidence>
<comment type="subunit">
    <text evidence="8">Oligomerizes as a right-handed, spiral filament on DNA at oriC.</text>
</comment>
<feature type="binding site" evidence="8">
    <location>
        <position position="302"/>
    </location>
    <ligand>
        <name>ATP</name>
        <dbReference type="ChEBI" id="CHEBI:30616"/>
    </ligand>
</feature>
<dbReference type="SMART" id="SM00382">
    <property type="entry name" value="AAA"/>
    <property type="match status" value="1"/>
</dbReference>
<sequence length="595" mass="65895">MLEQLLADGQGVEAKDQRWLKDCQPLVLVSGTALLGVPNEYAKGVLEGRLSPLITDALSRECQQPIRLAITVTGPVPEPQAPAPPAPPASPEPPQHHRPAPHQQPLHFDEPRYDAPRHGGRHARPHSPQQGPQHGGPQHEDRQQELELPSARPAYPDYPHAPQQHRPGAWPRPQDPDAWQPPHDPYQSQSPSYEPPPYDGRHHASPYDQPPVPRYDGSRGTGRPDPQQLPAPSGAPGPLAAQPAPATGPGEPTARLNPKYLFDTFVIGASNRFAHAAAVAVAEAPAKAYNPLFIYGESGLGKTHLLHAIGHYARSLYPGTRVRYVSSEEFTNEFINSIRDGKADAFRKRYRDMDILLVDDIQFLASKESTQEEFFHTFNTLHNANKQIVLSSDRPPKQLVTLEDRLRNRFEWGLITDVQPPELETRIAILRKKAVQEQLNAPPEVLEFIASRISRNIRELEGALIRVTAFASLNRQPVDLGLTEIVLKDLIPGGEDAAPEITAANIMASTADYFGLTVDDLCGSSRSRVLVTARQIAMYLCRELTDLSLPKIGAQFGGRDHTTVMHADRKIRALMAERRSIYNQVTELTNRIKNA</sequence>
<keyword evidence="5 8" id="KW-0067">ATP-binding</keyword>
<evidence type="ECO:0000256" key="9">
    <source>
        <dbReference type="NCBIfam" id="TIGR00362"/>
    </source>
</evidence>
<dbReference type="Gene3D" id="1.10.8.60">
    <property type="match status" value="1"/>
</dbReference>
<dbReference type="InterPro" id="IPR001957">
    <property type="entry name" value="Chromosome_initiator_DnaA"/>
</dbReference>
<feature type="compositionally biased region" description="Basic and acidic residues" evidence="12">
    <location>
        <begin position="107"/>
        <end position="117"/>
    </location>
</feature>
<evidence type="ECO:0000256" key="6">
    <source>
        <dbReference type="ARBA" id="ARBA00023121"/>
    </source>
</evidence>
<dbReference type="CDD" id="cd00009">
    <property type="entry name" value="AAA"/>
    <property type="match status" value="1"/>
</dbReference>
<dbReference type="Pfam" id="PF00308">
    <property type="entry name" value="Bac_DnaA"/>
    <property type="match status" value="1"/>
</dbReference>
<dbReference type="GO" id="GO:0005886">
    <property type="term" value="C:plasma membrane"/>
    <property type="evidence" value="ECO:0007669"/>
    <property type="project" value="TreeGrafter"/>
</dbReference>
<dbReference type="SUPFAM" id="SSF52540">
    <property type="entry name" value="P-loop containing nucleoside triphosphate hydrolases"/>
    <property type="match status" value="1"/>
</dbReference>
<dbReference type="InterPro" id="IPR020591">
    <property type="entry name" value="Chromosome_initiator_DnaA-like"/>
</dbReference>
<dbReference type="HAMAP" id="MF_00377">
    <property type="entry name" value="DnaA_bact"/>
    <property type="match status" value="1"/>
</dbReference>
<evidence type="ECO:0000256" key="2">
    <source>
        <dbReference type="ARBA" id="ARBA00022490"/>
    </source>
</evidence>
<dbReference type="Gene3D" id="3.30.300.180">
    <property type="match status" value="1"/>
</dbReference>
<accession>A0A1I4FR66</accession>
<dbReference type="Gene3D" id="3.40.50.300">
    <property type="entry name" value="P-loop containing nucleotide triphosphate hydrolases"/>
    <property type="match status" value="1"/>
</dbReference>
<dbReference type="NCBIfam" id="NF010686">
    <property type="entry name" value="PRK14086.1"/>
    <property type="match status" value="1"/>
</dbReference>
<evidence type="ECO:0000313" key="15">
    <source>
        <dbReference type="EMBL" id="SFL19989.1"/>
    </source>
</evidence>
<comment type="function">
    <text evidence="8 10">Plays an essential role in the initiation and regulation of chromosomal replication. ATP-DnaA binds to the origin of replication (oriC) to initiate formation of the DNA replication initiation complex once per cell cycle. Binds the DnaA box (a 9 base pair repeat at the origin) and separates the double-stranded (ds)DNA. Forms a right-handed helical filament on oriC DNA; dsDNA binds to the exterior of the filament while single-stranded (ss)DNA is stabiized in the filament's interior. The ATP-DnaA-oriC complex binds and stabilizes one strand of the AT-rich DNA unwinding element (DUE), permitting loading of DNA polymerase. After initiation quickly degrades to an ADP-DnaA complex that is not apt for DNA replication. Binds acidic phospholipids.</text>
</comment>
<keyword evidence="3 8" id="KW-0235">DNA replication</keyword>
<evidence type="ECO:0000256" key="4">
    <source>
        <dbReference type="ARBA" id="ARBA00022741"/>
    </source>
</evidence>
<dbReference type="SUPFAM" id="SSF48295">
    <property type="entry name" value="TrpR-like"/>
    <property type="match status" value="1"/>
</dbReference>
<comment type="caution">
    <text evidence="8">Lacks conserved residue(s) required for the propagation of feature annotation.</text>
</comment>
<dbReference type="CDD" id="cd06571">
    <property type="entry name" value="Bac_DnaA_C"/>
    <property type="match status" value="1"/>
</dbReference>
<dbReference type="InterPro" id="IPR027417">
    <property type="entry name" value="P-loop_NTPase"/>
</dbReference>
<feature type="region of interest" description="Domain IV, binds dsDNA" evidence="8">
    <location>
        <begin position="472"/>
        <end position="595"/>
    </location>
</feature>
<evidence type="ECO:0000313" key="16">
    <source>
        <dbReference type="Proteomes" id="UP000198928"/>
    </source>
</evidence>
<dbReference type="InterPro" id="IPR013159">
    <property type="entry name" value="DnaA_C"/>
</dbReference>
<organism evidence="15 16">
    <name type="scientific">Streptomyces pini</name>
    <dbReference type="NCBI Taxonomy" id="1520580"/>
    <lineage>
        <taxon>Bacteria</taxon>
        <taxon>Bacillati</taxon>
        <taxon>Actinomycetota</taxon>
        <taxon>Actinomycetes</taxon>
        <taxon>Kitasatosporales</taxon>
        <taxon>Streptomycetaceae</taxon>
        <taxon>Streptomyces</taxon>
    </lineage>
</organism>
<keyword evidence="4 8" id="KW-0547">Nucleotide-binding</keyword>
<dbReference type="FunFam" id="1.10.8.60:FF:000003">
    <property type="entry name" value="Chromosomal replication initiator protein DnaA"/>
    <property type="match status" value="1"/>
</dbReference>
<feature type="binding site" evidence="8">
    <location>
        <position position="303"/>
    </location>
    <ligand>
        <name>ATP</name>
        <dbReference type="ChEBI" id="CHEBI:30616"/>
    </ligand>
</feature>
<dbReference type="GO" id="GO:0003688">
    <property type="term" value="F:DNA replication origin binding"/>
    <property type="evidence" value="ECO:0007669"/>
    <property type="project" value="UniProtKB-UniRule"/>
</dbReference>
<comment type="subcellular location">
    <subcellularLocation>
        <location evidence="8">Cytoplasm</location>
    </subcellularLocation>
</comment>
<feature type="domain" description="Chromosomal replication initiator DnaA C-terminal" evidence="14">
    <location>
        <begin position="502"/>
        <end position="571"/>
    </location>
</feature>
<dbReference type="PANTHER" id="PTHR30050:SF2">
    <property type="entry name" value="CHROMOSOMAL REPLICATION INITIATOR PROTEIN DNAA"/>
    <property type="match status" value="1"/>
</dbReference>
<comment type="similarity">
    <text evidence="1 8 11">Belongs to the DnaA family.</text>
</comment>
<feature type="compositionally biased region" description="Low complexity" evidence="12">
    <location>
        <begin position="236"/>
        <end position="254"/>
    </location>
</feature>
<dbReference type="Pfam" id="PF08299">
    <property type="entry name" value="Bac_DnaA_C"/>
    <property type="match status" value="1"/>
</dbReference>
<feature type="compositionally biased region" description="Low complexity" evidence="12">
    <location>
        <begin position="126"/>
        <end position="136"/>
    </location>
</feature>